<reference evidence="4 5" key="1">
    <citation type="submission" date="2017-03" db="EMBL/GenBank/DDBJ databases">
        <title>New species Polynucleobacter sp. MWH-EgelM1-30-B4.</title>
        <authorList>
            <person name="Hahn M.W."/>
        </authorList>
    </citation>
    <scope>NUCLEOTIDE SEQUENCE [LARGE SCALE GENOMIC DNA]</scope>
    <source>
        <strain evidence="4 5">MWH-EgelM1-30-B4</strain>
    </source>
</reference>
<gene>
    <name evidence="4" type="ORF">B6A14_08475</name>
</gene>
<dbReference type="InterPro" id="IPR013762">
    <property type="entry name" value="Integrase-like_cat_sf"/>
</dbReference>
<keyword evidence="2" id="KW-0233">DNA recombination</keyword>
<sequence>MRARSSYWQIHLKVKSINKWLKKSSGTGDAIEATRAAEDWAADIRASERRGFPLVSKKFKAVAMTVSAKYKAEIKAGTGKPKYADYYRAIDQYLIPFFGNHNIDRITPAIIAEFHQWRLTKVGRQLKQSTQHTHNLALTKVFNEAIELGYMTEFLRPSMKNTGESGEARGFFTHTELTALQTYLQKWALEGRTEATRNLRELLCLYVAFVAGTGVRPGTETKELKWKHIEFVQQKNTRVIHITLPQGKIGARNLIARHEIWHILDKLRALQVEYQEITLDELIARREDAYLFRMRDGIRPYSFVNVFGDGIRAAKMLTNNKDDKGRSLYSLRHYYATQRILEGYSYEELETQMGTSASMLKDHYNHLNPLMIAERLAGEQGSANGGEIAVNFANIAKANVIGLVGLATGVYLNLEQQNPDAAKELEEHLLKSPKSS</sequence>
<dbReference type="InterPro" id="IPR010998">
    <property type="entry name" value="Integrase_recombinase_N"/>
</dbReference>
<dbReference type="SUPFAM" id="SSF56349">
    <property type="entry name" value="DNA breaking-rejoining enzymes"/>
    <property type="match status" value="1"/>
</dbReference>
<dbReference type="RefSeq" id="WP_087910028.1">
    <property type="nucleotide sequence ID" value="NZ_NAIA01000003.1"/>
</dbReference>
<evidence type="ECO:0000313" key="5">
    <source>
        <dbReference type="Proteomes" id="UP000196880"/>
    </source>
</evidence>
<dbReference type="OrthoDB" id="102994at2"/>
<dbReference type="GO" id="GO:0015074">
    <property type="term" value="P:DNA integration"/>
    <property type="evidence" value="ECO:0007669"/>
    <property type="project" value="InterPro"/>
</dbReference>
<organism evidence="4 5">
    <name type="scientific">Polynucleobacter hirudinilacicola</name>
    <dbReference type="NCBI Taxonomy" id="1743166"/>
    <lineage>
        <taxon>Bacteria</taxon>
        <taxon>Pseudomonadati</taxon>
        <taxon>Pseudomonadota</taxon>
        <taxon>Betaproteobacteria</taxon>
        <taxon>Burkholderiales</taxon>
        <taxon>Burkholderiaceae</taxon>
        <taxon>Polynucleobacter</taxon>
    </lineage>
</organism>
<dbReference type="EMBL" id="NAIA01000003">
    <property type="protein sequence ID" value="OWF65792.1"/>
    <property type="molecule type" value="Genomic_DNA"/>
</dbReference>
<comment type="caution">
    <text evidence="4">The sequence shown here is derived from an EMBL/GenBank/DDBJ whole genome shotgun (WGS) entry which is preliminary data.</text>
</comment>
<name>A0A210RXS9_9BURK</name>
<dbReference type="GO" id="GO:0006310">
    <property type="term" value="P:DNA recombination"/>
    <property type="evidence" value="ECO:0007669"/>
    <property type="project" value="UniProtKB-KW"/>
</dbReference>
<proteinExistence type="predicted"/>
<dbReference type="InterPro" id="IPR025269">
    <property type="entry name" value="SAM-like_dom"/>
</dbReference>
<evidence type="ECO:0000259" key="3">
    <source>
        <dbReference type="Pfam" id="PF13102"/>
    </source>
</evidence>
<dbReference type="GO" id="GO:0003677">
    <property type="term" value="F:DNA binding"/>
    <property type="evidence" value="ECO:0007669"/>
    <property type="project" value="UniProtKB-KW"/>
</dbReference>
<feature type="domain" description="Phage integrase SAM-like" evidence="3">
    <location>
        <begin position="68"/>
        <end position="153"/>
    </location>
</feature>
<dbReference type="Proteomes" id="UP000196880">
    <property type="component" value="Unassembled WGS sequence"/>
</dbReference>
<keyword evidence="5" id="KW-1185">Reference proteome</keyword>
<protein>
    <recommendedName>
        <fullName evidence="3">Phage integrase SAM-like domain-containing protein</fullName>
    </recommendedName>
</protein>
<dbReference type="Gene3D" id="1.10.150.130">
    <property type="match status" value="1"/>
</dbReference>
<dbReference type="Pfam" id="PF13102">
    <property type="entry name" value="Phage_int_SAM_5"/>
    <property type="match status" value="1"/>
</dbReference>
<dbReference type="Gene3D" id="1.10.443.10">
    <property type="entry name" value="Intergrase catalytic core"/>
    <property type="match status" value="1"/>
</dbReference>
<dbReference type="AlphaFoldDB" id="A0A210RXS9"/>
<keyword evidence="1" id="KW-0238">DNA-binding</keyword>
<dbReference type="InterPro" id="IPR011010">
    <property type="entry name" value="DNA_brk_join_enz"/>
</dbReference>
<evidence type="ECO:0000313" key="4">
    <source>
        <dbReference type="EMBL" id="OWF65792.1"/>
    </source>
</evidence>
<accession>A0A210RXS9</accession>
<evidence type="ECO:0000256" key="2">
    <source>
        <dbReference type="ARBA" id="ARBA00023172"/>
    </source>
</evidence>
<evidence type="ECO:0000256" key="1">
    <source>
        <dbReference type="ARBA" id="ARBA00023125"/>
    </source>
</evidence>